<evidence type="ECO:0000313" key="2">
    <source>
        <dbReference type="EMBL" id="TKA83749.1"/>
    </source>
</evidence>
<reference evidence="2 3" key="1">
    <citation type="submission" date="2017-03" db="EMBL/GenBank/DDBJ databases">
        <title>Genomes of endolithic fungi from Antarctica.</title>
        <authorList>
            <person name="Coleine C."/>
            <person name="Masonjones S."/>
            <person name="Stajich J.E."/>
        </authorList>
    </citation>
    <scope>NUCLEOTIDE SEQUENCE [LARGE SCALE GENOMIC DNA]</scope>
    <source>
        <strain evidence="2 3">CCFEE 5184</strain>
    </source>
</reference>
<evidence type="ECO:0000256" key="1">
    <source>
        <dbReference type="SAM" id="MobiDB-lite"/>
    </source>
</evidence>
<feature type="compositionally biased region" description="Polar residues" evidence="1">
    <location>
        <begin position="1"/>
        <end position="14"/>
    </location>
</feature>
<organism evidence="2 3">
    <name type="scientific">Friedmanniomyces simplex</name>
    <dbReference type="NCBI Taxonomy" id="329884"/>
    <lineage>
        <taxon>Eukaryota</taxon>
        <taxon>Fungi</taxon>
        <taxon>Dikarya</taxon>
        <taxon>Ascomycota</taxon>
        <taxon>Pezizomycotina</taxon>
        <taxon>Dothideomycetes</taxon>
        <taxon>Dothideomycetidae</taxon>
        <taxon>Mycosphaerellales</taxon>
        <taxon>Teratosphaeriaceae</taxon>
        <taxon>Friedmanniomyces</taxon>
    </lineage>
</organism>
<dbReference type="EMBL" id="NAJQ01000003">
    <property type="protein sequence ID" value="TKA83749.1"/>
    <property type="molecule type" value="Genomic_DNA"/>
</dbReference>
<feature type="region of interest" description="Disordered" evidence="1">
    <location>
        <begin position="1"/>
        <end position="29"/>
    </location>
</feature>
<protein>
    <submittedName>
        <fullName evidence="2">Uncharacterized protein</fullName>
    </submittedName>
</protein>
<accession>A0A4V5NIW3</accession>
<feature type="compositionally biased region" description="Low complexity" evidence="1">
    <location>
        <begin position="15"/>
        <end position="27"/>
    </location>
</feature>
<proteinExistence type="predicted"/>
<evidence type="ECO:0000313" key="3">
    <source>
        <dbReference type="Proteomes" id="UP000309340"/>
    </source>
</evidence>
<name>A0A4V5NIW3_9PEZI</name>
<gene>
    <name evidence="2" type="ORF">B0A55_00047</name>
</gene>
<dbReference type="Proteomes" id="UP000309340">
    <property type="component" value="Unassembled WGS sequence"/>
</dbReference>
<keyword evidence="3" id="KW-1185">Reference proteome</keyword>
<comment type="caution">
    <text evidence="2">The sequence shown here is derived from an EMBL/GenBank/DDBJ whole genome shotgun (WGS) entry which is preliminary data.</text>
</comment>
<dbReference type="AlphaFoldDB" id="A0A4V5NIW3"/>
<sequence length="183" mass="20602">MSGDRSQSDPPSENSAIATITSSSRSSKQSFWAKLKGVFRKGNKSSLEENSDTTSSTAPGSDVVSLEIQHKLIKEATYLCSIRHGPSEARRVLWRAVMRANYFLLDPDTEEPTVLYPPLKYPDDADKATESYIFWRAKQEEHVGRSVPTAEHMDNVRRELRDFLSRALAAEAVEEFPHLAFLL</sequence>